<dbReference type="Proteomes" id="UP000184532">
    <property type="component" value="Unassembled WGS sequence"/>
</dbReference>
<name>A0A1M5M0B0_9FLAO</name>
<dbReference type="AlphaFoldDB" id="A0A1M5M0B0"/>
<evidence type="ECO:0000259" key="1">
    <source>
        <dbReference type="Pfam" id="PF13290"/>
    </source>
</evidence>
<dbReference type="RefSeq" id="WP_073179431.1">
    <property type="nucleotide sequence ID" value="NZ_FQWL01000003.1"/>
</dbReference>
<dbReference type="STRING" id="570519.SAMN04488116_2192"/>
<evidence type="ECO:0000313" key="3">
    <source>
        <dbReference type="Proteomes" id="UP000184532"/>
    </source>
</evidence>
<keyword evidence="3" id="KW-1185">Reference proteome</keyword>
<organism evidence="2 3">
    <name type="scientific">Flagellimonas flava</name>
    <dbReference type="NCBI Taxonomy" id="570519"/>
    <lineage>
        <taxon>Bacteria</taxon>
        <taxon>Pseudomonadati</taxon>
        <taxon>Bacteroidota</taxon>
        <taxon>Flavobacteriia</taxon>
        <taxon>Flavobacteriales</taxon>
        <taxon>Flavobacteriaceae</taxon>
        <taxon>Flagellimonas</taxon>
    </lineage>
</organism>
<sequence length="279" mass="30842">MNVPGLGLHSIGFRWGLPLLFFLFGTMVSCQSKKKVFLLTDSIQLASPKILADSVLFREMATITLHLEEEGTLIKYTLDGSEVDANSQTYSGPIQAYNTATVKAKAFHPAYRTSEAQEVGVRKQKGNLSGVEAKLHTEPHVNYPGNGAASLADGQKGSTNFRNGNHWLGFQENRITVDLRFPESRNIESVIVSVLQDQGSWIFSPETITIAVLGNQIGTLVFKESAQAGEKKMLFLEVPVTTGNYKELTITIEPLSEIPDWHQGKGTMPWVFIDEIWAE</sequence>
<dbReference type="InterPro" id="IPR059177">
    <property type="entry name" value="GH29D-like_dom"/>
</dbReference>
<accession>A0A1M5M0B0</accession>
<gene>
    <name evidence="2" type="ORF">SAMN04488116_2192</name>
</gene>
<dbReference type="EMBL" id="FQWL01000003">
    <property type="protein sequence ID" value="SHG70666.1"/>
    <property type="molecule type" value="Genomic_DNA"/>
</dbReference>
<evidence type="ECO:0000313" key="2">
    <source>
        <dbReference type="EMBL" id="SHG70666.1"/>
    </source>
</evidence>
<protein>
    <submittedName>
        <fullName evidence="2">Chitobiase/beta-hexosaminidase C-terminal domain-containing protein</fullName>
    </submittedName>
</protein>
<feature type="domain" description="GH29D-like beta-sandwich" evidence="1">
    <location>
        <begin position="61"/>
        <end position="116"/>
    </location>
</feature>
<proteinExistence type="predicted"/>
<dbReference type="Pfam" id="PF13290">
    <property type="entry name" value="CHB_HEX_C_1"/>
    <property type="match status" value="1"/>
</dbReference>
<reference evidence="3" key="1">
    <citation type="submission" date="2016-11" db="EMBL/GenBank/DDBJ databases">
        <authorList>
            <person name="Varghese N."/>
            <person name="Submissions S."/>
        </authorList>
    </citation>
    <scope>NUCLEOTIDE SEQUENCE [LARGE SCALE GENOMIC DNA]</scope>
    <source>
        <strain evidence="3">DSM 22638</strain>
    </source>
</reference>